<organism evidence="2 3">
    <name type="scientific">Adiantum capillus-veneris</name>
    <name type="common">Maidenhair fern</name>
    <dbReference type="NCBI Taxonomy" id="13818"/>
    <lineage>
        <taxon>Eukaryota</taxon>
        <taxon>Viridiplantae</taxon>
        <taxon>Streptophyta</taxon>
        <taxon>Embryophyta</taxon>
        <taxon>Tracheophyta</taxon>
        <taxon>Polypodiopsida</taxon>
        <taxon>Polypodiidae</taxon>
        <taxon>Polypodiales</taxon>
        <taxon>Pteridineae</taxon>
        <taxon>Pteridaceae</taxon>
        <taxon>Vittarioideae</taxon>
        <taxon>Adiantum</taxon>
    </lineage>
</organism>
<gene>
    <name evidence="2" type="ORF">GOP47_0017562</name>
</gene>
<proteinExistence type="predicted"/>
<name>A0A9D4UGL5_ADICA</name>
<comment type="caution">
    <text evidence="2">The sequence shown here is derived from an EMBL/GenBank/DDBJ whole genome shotgun (WGS) entry which is preliminary data.</text>
</comment>
<feature type="compositionally biased region" description="Polar residues" evidence="1">
    <location>
        <begin position="107"/>
        <end position="133"/>
    </location>
</feature>
<dbReference type="Proteomes" id="UP000886520">
    <property type="component" value="Chromosome 17"/>
</dbReference>
<dbReference type="OrthoDB" id="1910477at2759"/>
<reference evidence="2" key="1">
    <citation type="submission" date="2021-01" db="EMBL/GenBank/DDBJ databases">
        <title>Adiantum capillus-veneris genome.</title>
        <authorList>
            <person name="Fang Y."/>
            <person name="Liao Q."/>
        </authorList>
    </citation>
    <scope>NUCLEOTIDE SEQUENCE</scope>
    <source>
        <strain evidence="2">H3</strain>
        <tissue evidence="2">Leaf</tissue>
    </source>
</reference>
<protein>
    <submittedName>
        <fullName evidence="2">Uncharacterized protein</fullName>
    </submittedName>
</protein>
<sequence>MVWQTSNMEYGRFYSLTSEEEQRRLAGEREGRCEVLTKTLIQCQKQLGLMRLRDTSLDTEFSDGLDLPTESYFQAHLQKMKKTNRPSPEKVRTMTYSGAQPEEASSVLKSTSHSTMLPSSTEPSSRLMPSNPASSEEVLEEIRRPGNYAGRVDPTGIEEDTKQLEWILNRLADKLQPLTNGGLPVLKFTPTNPKPAPRLKERRMLRPKPNRMVQPKLPKCPPRSDQTPGGLRLPPYCRYGFYRYYGMYRKSPSHSFRFVS</sequence>
<evidence type="ECO:0000256" key="1">
    <source>
        <dbReference type="SAM" id="MobiDB-lite"/>
    </source>
</evidence>
<evidence type="ECO:0000313" key="2">
    <source>
        <dbReference type="EMBL" id="KAI5067034.1"/>
    </source>
</evidence>
<evidence type="ECO:0000313" key="3">
    <source>
        <dbReference type="Proteomes" id="UP000886520"/>
    </source>
</evidence>
<feature type="region of interest" description="Disordered" evidence="1">
    <location>
        <begin position="79"/>
        <end position="133"/>
    </location>
</feature>
<dbReference type="EMBL" id="JABFUD020000017">
    <property type="protein sequence ID" value="KAI5067034.1"/>
    <property type="molecule type" value="Genomic_DNA"/>
</dbReference>
<dbReference type="AlphaFoldDB" id="A0A9D4UGL5"/>
<keyword evidence="3" id="KW-1185">Reference proteome</keyword>
<accession>A0A9D4UGL5</accession>